<dbReference type="AlphaFoldDB" id="A0A1B9AN97"/>
<protein>
    <recommendedName>
        <fullName evidence="1">Histidine kinase/HSP90-like ATPase domain-containing protein</fullName>
    </recommendedName>
</protein>
<dbReference type="EMBL" id="MAYT01000027">
    <property type="protein sequence ID" value="OCA85118.1"/>
    <property type="molecule type" value="Genomic_DNA"/>
</dbReference>
<organism evidence="2 3">
    <name type="scientific">Pseudobacillus wudalianchiensis</name>
    <dbReference type="NCBI Taxonomy" id="1743143"/>
    <lineage>
        <taxon>Bacteria</taxon>
        <taxon>Bacillati</taxon>
        <taxon>Bacillota</taxon>
        <taxon>Bacilli</taxon>
        <taxon>Bacillales</taxon>
        <taxon>Bacillaceae</taxon>
        <taxon>Pseudobacillus</taxon>
    </lineage>
</organism>
<accession>A0A1B9AN97</accession>
<keyword evidence="3" id="KW-1185">Reference proteome</keyword>
<feature type="domain" description="Histidine kinase/HSP90-like ATPase" evidence="1">
    <location>
        <begin position="21"/>
        <end position="121"/>
    </location>
</feature>
<dbReference type="CDD" id="cd16936">
    <property type="entry name" value="HATPase_RsbW-like"/>
    <property type="match status" value="1"/>
</dbReference>
<dbReference type="Pfam" id="PF13581">
    <property type="entry name" value="HATPase_c_2"/>
    <property type="match status" value="1"/>
</dbReference>
<dbReference type="InterPro" id="IPR036890">
    <property type="entry name" value="HATPase_C_sf"/>
</dbReference>
<gene>
    <name evidence="2" type="ORF">A8F95_10565</name>
</gene>
<sequence>MSLQFNCIEMPIKTEKDVWEAMKRNDQLAEKLGFPPTVQIMLRLALEEAAVNSLEYGRGSSHEPVHLSWNVDNHTIRISLKQKGSRFCIGKKEEVNVSSCGRGLQLILNIMDKVWLDEKEGYVIFHMQKSCH</sequence>
<dbReference type="Gene3D" id="3.30.565.10">
    <property type="entry name" value="Histidine kinase-like ATPase, C-terminal domain"/>
    <property type="match status" value="1"/>
</dbReference>
<proteinExistence type="predicted"/>
<dbReference type="InterPro" id="IPR003594">
    <property type="entry name" value="HATPase_dom"/>
</dbReference>
<evidence type="ECO:0000313" key="3">
    <source>
        <dbReference type="Proteomes" id="UP000092578"/>
    </source>
</evidence>
<evidence type="ECO:0000259" key="1">
    <source>
        <dbReference type="Pfam" id="PF13581"/>
    </source>
</evidence>
<name>A0A1B9AN97_9BACI</name>
<comment type="caution">
    <text evidence="2">The sequence shown here is derived from an EMBL/GenBank/DDBJ whole genome shotgun (WGS) entry which is preliminary data.</text>
</comment>
<dbReference type="Proteomes" id="UP000092578">
    <property type="component" value="Unassembled WGS sequence"/>
</dbReference>
<evidence type="ECO:0000313" key="2">
    <source>
        <dbReference type="EMBL" id="OCA85118.1"/>
    </source>
</evidence>
<reference evidence="3" key="1">
    <citation type="submission" date="2016-05" db="EMBL/GenBank/DDBJ databases">
        <authorList>
            <person name="Liu B."/>
            <person name="Wang J."/>
            <person name="Zhu Y."/>
            <person name="Liu G."/>
            <person name="Chen Q."/>
            <person name="Chen Z."/>
            <person name="Lan J."/>
            <person name="Che J."/>
            <person name="Ge C."/>
            <person name="Shi H."/>
            <person name="Pan Z."/>
            <person name="Liu X."/>
        </authorList>
    </citation>
    <scope>NUCLEOTIDE SEQUENCE [LARGE SCALE GENOMIC DNA]</scope>
    <source>
        <strain evidence="3">FJAT-27215</strain>
    </source>
</reference>